<evidence type="ECO:0000313" key="5">
    <source>
        <dbReference type="Proteomes" id="UP001157974"/>
    </source>
</evidence>
<dbReference type="GO" id="GO:0005794">
    <property type="term" value="C:Golgi apparatus"/>
    <property type="evidence" value="ECO:0007669"/>
    <property type="project" value="TreeGrafter"/>
</dbReference>
<keyword evidence="1" id="KW-0175">Coiled coil</keyword>
<evidence type="ECO:0000259" key="3">
    <source>
        <dbReference type="Pfam" id="PF12325"/>
    </source>
</evidence>
<gene>
    <name evidence="4" type="ORF">NDN08_008027</name>
</gene>
<dbReference type="PANTHER" id="PTHR46515:SF1">
    <property type="entry name" value="TATA ELEMENT MODULATORY FACTOR"/>
    <property type="match status" value="1"/>
</dbReference>
<evidence type="ECO:0000256" key="1">
    <source>
        <dbReference type="SAM" id="Coils"/>
    </source>
</evidence>
<feature type="coiled-coil region" evidence="1">
    <location>
        <begin position="604"/>
        <end position="638"/>
    </location>
</feature>
<feature type="coiled-coil region" evidence="1">
    <location>
        <begin position="441"/>
        <end position="574"/>
    </location>
</feature>
<name>A0AAV8UZA5_9RHOD</name>
<dbReference type="EMBL" id="JAMWBK010000002">
    <property type="protein sequence ID" value="KAJ8907924.1"/>
    <property type="molecule type" value="Genomic_DNA"/>
</dbReference>
<evidence type="ECO:0000256" key="2">
    <source>
        <dbReference type="SAM" id="MobiDB-lite"/>
    </source>
</evidence>
<comment type="caution">
    <text evidence="4">The sequence shown here is derived from an EMBL/GenBank/DDBJ whole genome shotgun (WGS) entry which is preliminary data.</text>
</comment>
<dbReference type="AlphaFoldDB" id="A0AAV8UZA5"/>
<feature type="coiled-coil region" evidence="1">
    <location>
        <begin position="685"/>
        <end position="778"/>
    </location>
</feature>
<feature type="compositionally biased region" description="Basic and acidic residues" evidence="2">
    <location>
        <begin position="18"/>
        <end position="35"/>
    </location>
</feature>
<dbReference type="PANTHER" id="PTHR46515">
    <property type="entry name" value="TATA ELEMENT MODULATORY FACTOR TMF1"/>
    <property type="match status" value="1"/>
</dbReference>
<dbReference type="Pfam" id="PF12325">
    <property type="entry name" value="TMF_TATA_bd"/>
    <property type="match status" value="1"/>
</dbReference>
<reference evidence="4 5" key="1">
    <citation type="journal article" date="2023" name="Nat. Commun.">
        <title>Origin of minicircular mitochondrial genomes in red algae.</title>
        <authorList>
            <person name="Lee Y."/>
            <person name="Cho C.H."/>
            <person name="Lee Y.M."/>
            <person name="Park S.I."/>
            <person name="Yang J.H."/>
            <person name="West J.A."/>
            <person name="Bhattacharya D."/>
            <person name="Yoon H.S."/>
        </authorList>
    </citation>
    <scope>NUCLEOTIDE SEQUENCE [LARGE SCALE GENOMIC DNA]</scope>
    <source>
        <strain evidence="4 5">CCMP1338</strain>
        <tissue evidence="4">Whole cell</tissue>
    </source>
</reference>
<dbReference type="GO" id="GO:0005783">
    <property type="term" value="C:endoplasmic reticulum"/>
    <property type="evidence" value="ECO:0007669"/>
    <property type="project" value="TreeGrafter"/>
</dbReference>
<feature type="compositionally biased region" description="Acidic residues" evidence="2">
    <location>
        <begin position="117"/>
        <end position="177"/>
    </location>
</feature>
<protein>
    <recommendedName>
        <fullName evidence="3">TATA element modulatory factor 1 TATA binding domain-containing protein</fullName>
    </recommendedName>
</protein>
<feature type="compositionally biased region" description="Basic and acidic residues" evidence="2">
    <location>
        <begin position="214"/>
        <end position="230"/>
    </location>
</feature>
<feature type="compositionally biased region" description="Polar residues" evidence="2">
    <location>
        <begin position="194"/>
        <end position="211"/>
    </location>
</feature>
<dbReference type="Proteomes" id="UP001157974">
    <property type="component" value="Unassembled WGS sequence"/>
</dbReference>
<dbReference type="InterPro" id="IPR022091">
    <property type="entry name" value="TMF_TATA-bd"/>
</dbReference>
<dbReference type="InterPro" id="IPR052602">
    <property type="entry name" value="Growth_transcription_reg"/>
</dbReference>
<feature type="coiled-coil region" evidence="1">
    <location>
        <begin position="292"/>
        <end position="392"/>
    </location>
</feature>
<feature type="region of interest" description="Disordered" evidence="2">
    <location>
        <begin position="108"/>
        <end position="230"/>
    </location>
</feature>
<proteinExistence type="predicted"/>
<keyword evidence="5" id="KW-1185">Reference proteome</keyword>
<feature type="compositionally biased region" description="Acidic residues" evidence="2">
    <location>
        <begin position="36"/>
        <end position="46"/>
    </location>
</feature>
<feature type="domain" description="TATA element modulatory factor 1 TATA binding" evidence="3">
    <location>
        <begin position="683"/>
        <end position="779"/>
    </location>
</feature>
<feature type="region of interest" description="Disordered" evidence="2">
    <location>
        <begin position="18"/>
        <end position="46"/>
    </location>
</feature>
<sequence>MDFSSLLNKAGETLKHFENDFSKELGLRENKGEDGDQKEDDFNEWQPEEVEWVDLDSHMVATPGRAGATVLEGKAEPIVENVDSIPAEVAKATPAALTIEDRLVSIKEKSGQKLEQETEDQEDEQPEDEQLEDEQPVDELPVDELPVDEQPEDEQPEDELPEDEQPVDEQLEDEQPDEVEKNDTVQQDDPIPQENPSELVASQPQKDSSSALEALKEENGALRRSSRRLEADLQKAKHSLIGTERKVNALSKECNSLRRQKDNRAGDAALLKEKDAIIDQIMREGEVLSQKIADREKQLKKFSNDIGNLLNEKNDMKQKLGAAQAKTESVTAKVRKLEVAERSLKEAKEAADRRLVELESENRSRASTAAALDAAKSELDAMRRNQKRHLEEQGIRMQEEAQVAFQHMHADFAAREESLNRAIHDLRSHLAQANDTAGWREDNLRRELDDARKRCRMLEKQNEDLSASVSDATRPLVRQIEALQEVQTEKNLARESVERSQMERMRESEMLAVQAREKYEMAEERITSLTVRSKSLEEQLKGAREDRNHVASELADVREEVNAKEKEIQTLKSTVRDGQVQLQKQKEDAAHALSKERGSHVEALTAADEREEALKQKIARLETQISFLDRALNDTNDKKASEEKNDSLVTQTSIPRAAMTAAMVDVDGPKDSDAIYEQDRRKTALRLKTDEVDALRKQVEGKEKALQAVAEEVIKLTVQLEKANKQLEDSPDALKQLEQVQDKLNTMMVLYGERDERVQELEQDIADVTAMYKEQINDLLLQIEKSQN</sequence>
<evidence type="ECO:0000313" key="4">
    <source>
        <dbReference type="EMBL" id="KAJ8907924.1"/>
    </source>
</evidence>
<accession>A0AAV8UZA5</accession>
<organism evidence="4 5">
    <name type="scientific">Rhodosorus marinus</name>
    <dbReference type="NCBI Taxonomy" id="101924"/>
    <lineage>
        <taxon>Eukaryota</taxon>
        <taxon>Rhodophyta</taxon>
        <taxon>Stylonematophyceae</taxon>
        <taxon>Stylonematales</taxon>
        <taxon>Stylonemataceae</taxon>
        <taxon>Rhodosorus</taxon>
    </lineage>
</organism>